<dbReference type="SUPFAM" id="SSF55781">
    <property type="entry name" value="GAF domain-like"/>
    <property type="match status" value="1"/>
</dbReference>
<evidence type="ECO:0000313" key="3">
    <source>
        <dbReference type="EMBL" id="CAD7229191.1"/>
    </source>
</evidence>
<dbReference type="Pfam" id="PF01590">
    <property type="entry name" value="GAF"/>
    <property type="match status" value="1"/>
</dbReference>
<sequence length="326" mass="36132">MGELQPFSFLRAVRGLPFPGLGSSSHSPSPAPILPVQIPSSQSSSHPPIPSPSPAPILQFYLPSSQSSSHPPSPAPIYPVKLQSTQSSSHPSILSPILPFYLPSFHSISHPSILSPIFPFYLPSSHSISHPPSPAPSSCRLFHGTGFPHGHRLDIRCNQRRVLLGRSLLTFCQYTQNEHLDEAPLSCSASPRQNDPPQRTEKNPGFQCRRGRDGENVAAKTSLLNVAKNLFKRLDNVNSLLKEIMFEAKYLTKAERCSLFLVDEERKELVAKVWDGTEDNHEVRLPLTKGIVGHVARTGKLLNIRDAYSHPLFYKGMDKNTGFRTR</sequence>
<dbReference type="InterPro" id="IPR029016">
    <property type="entry name" value="GAF-like_dom_sf"/>
</dbReference>
<dbReference type="AlphaFoldDB" id="A0A7R8ZRP4"/>
<dbReference type="InterPro" id="IPR003018">
    <property type="entry name" value="GAF"/>
</dbReference>
<accession>A0A7R8ZRP4</accession>
<proteinExistence type="predicted"/>
<reference evidence="3" key="1">
    <citation type="submission" date="2020-11" db="EMBL/GenBank/DDBJ databases">
        <authorList>
            <person name="Tran Van P."/>
        </authorList>
    </citation>
    <scope>NUCLEOTIDE SEQUENCE</scope>
</reference>
<feature type="compositionally biased region" description="Low complexity" evidence="1">
    <location>
        <begin position="21"/>
        <end position="46"/>
    </location>
</feature>
<feature type="compositionally biased region" description="Polar residues" evidence="1">
    <location>
        <begin position="187"/>
        <end position="197"/>
    </location>
</feature>
<evidence type="ECO:0000256" key="1">
    <source>
        <dbReference type="SAM" id="MobiDB-lite"/>
    </source>
</evidence>
<dbReference type="OrthoDB" id="295473at2759"/>
<dbReference type="EMBL" id="OB661928">
    <property type="protein sequence ID" value="CAD7229191.1"/>
    <property type="molecule type" value="Genomic_DNA"/>
</dbReference>
<organism evidence="3">
    <name type="scientific">Cyprideis torosa</name>
    <dbReference type="NCBI Taxonomy" id="163714"/>
    <lineage>
        <taxon>Eukaryota</taxon>
        <taxon>Metazoa</taxon>
        <taxon>Ecdysozoa</taxon>
        <taxon>Arthropoda</taxon>
        <taxon>Crustacea</taxon>
        <taxon>Oligostraca</taxon>
        <taxon>Ostracoda</taxon>
        <taxon>Podocopa</taxon>
        <taxon>Podocopida</taxon>
        <taxon>Cytherocopina</taxon>
        <taxon>Cytheroidea</taxon>
        <taxon>Cytherideidae</taxon>
        <taxon>Cyprideis</taxon>
    </lineage>
</organism>
<feature type="domain" description="GAF" evidence="2">
    <location>
        <begin position="238"/>
        <end position="315"/>
    </location>
</feature>
<feature type="region of interest" description="Disordered" evidence="1">
    <location>
        <begin position="21"/>
        <end position="52"/>
    </location>
</feature>
<evidence type="ECO:0000259" key="2">
    <source>
        <dbReference type="Pfam" id="PF01590"/>
    </source>
</evidence>
<name>A0A7R8ZRP4_9CRUS</name>
<gene>
    <name evidence="3" type="ORF">CTOB1V02_LOCUS7064</name>
</gene>
<protein>
    <recommendedName>
        <fullName evidence="2">GAF domain-containing protein</fullName>
    </recommendedName>
</protein>
<feature type="region of interest" description="Disordered" evidence="1">
    <location>
        <begin position="183"/>
        <end position="212"/>
    </location>
</feature>
<dbReference type="Gene3D" id="3.30.450.40">
    <property type="match status" value="1"/>
</dbReference>